<evidence type="ECO:0000256" key="1">
    <source>
        <dbReference type="SAM" id="MobiDB-lite"/>
    </source>
</evidence>
<keyword evidence="2" id="KW-0732">Signal</keyword>
<feature type="signal peptide" evidence="2">
    <location>
        <begin position="1"/>
        <end position="26"/>
    </location>
</feature>
<sequence length="110" mass="11681">MMFKAIAVFGTVLMLSSFGSAAYAQAEPMGSAAALDGLEERSVTRPVPNAPVPLSPQRSTDVPGGSERGFQLNDVQILIRPERGTSQVGVYPADDPSSGNKVQVLYRLDE</sequence>
<protein>
    <submittedName>
        <fullName evidence="3">Uncharacterized protein</fullName>
    </submittedName>
</protein>
<evidence type="ECO:0000256" key="2">
    <source>
        <dbReference type="SAM" id="SignalP"/>
    </source>
</evidence>
<accession>A0ABV0KCR8</accession>
<comment type="caution">
    <text evidence="3">The sequence shown here is derived from an EMBL/GenBank/DDBJ whole genome shotgun (WGS) entry which is preliminary data.</text>
</comment>
<dbReference type="Proteomes" id="UP001476950">
    <property type="component" value="Unassembled WGS sequence"/>
</dbReference>
<evidence type="ECO:0000313" key="3">
    <source>
        <dbReference type="EMBL" id="MEP1056994.1"/>
    </source>
</evidence>
<proteinExistence type="predicted"/>
<organism evidence="3 4">
    <name type="scientific">Stenomitos frigidus AS-A4</name>
    <dbReference type="NCBI Taxonomy" id="2933935"/>
    <lineage>
        <taxon>Bacteria</taxon>
        <taxon>Bacillati</taxon>
        <taxon>Cyanobacteriota</taxon>
        <taxon>Cyanophyceae</taxon>
        <taxon>Leptolyngbyales</taxon>
        <taxon>Leptolyngbyaceae</taxon>
        <taxon>Stenomitos</taxon>
    </lineage>
</organism>
<name>A0ABV0KCR8_9CYAN</name>
<feature type="chain" id="PRO_5046592478" evidence="2">
    <location>
        <begin position="27"/>
        <end position="110"/>
    </location>
</feature>
<feature type="region of interest" description="Disordered" evidence="1">
    <location>
        <begin position="44"/>
        <end position="67"/>
    </location>
</feature>
<evidence type="ECO:0000313" key="4">
    <source>
        <dbReference type="Proteomes" id="UP001476950"/>
    </source>
</evidence>
<reference evidence="3 4" key="1">
    <citation type="submission" date="2022-04" db="EMBL/GenBank/DDBJ databases">
        <title>Positive selection, recombination, and allopatry shape intraspecific diversity of widespread and dominant cyanobacteria.</title>
        <authorList>
            <person name="Wei J."/>
            <person name="Shu W."/>
            <person name="Hu C."/>
        </authorList>
    </citation>
    <scope>NUCLEOTIDE SEQUENCE [LARGE SCALE GENOMIC DNA]</scope>
    <source>
        <strain evidence="3 4">AS-A4</strain>
    </source>
</reference>
<dbReference type="EMBL" id="JAMPLM010000001">
    <property type="protein sequence ID" value="MEP1056994.1"/>
    <property type="molecule type" value="Genomic_DNA"/>
</dbReference>
<dbReference type="RefSeq" id="WP_190453541.1">
    <property type="nucleotide sequence ID" value="NZ_JAMPLM010000001.1"/>
</dbReference>
<gene>
    <name evidence="3" type="ORF">NDI38_01000</name>
</gene>
<keyword evidence="4" id="KW-1185">Reference proteome</keyword>